<dbReference type="Pfam" id="PF00530">
    <property type="entry name" value="SRCR"/>
    <property type="match status" value="1"/>
</dbReference>
<dbReference type="PRINTS" id="PR00258">
    <property type="entry name" value="SPERACTRCPTR"/>
</dbReference>
<protein>
    <recommendedName>
        <fullName evidence="14">SRCR domain-containing protein</fullName>
    </recommendedName>
</protein>
<dbReference type="Proteomes" id="UP000694411">
    <property type="component" value="Unassembled WGS sequence"/>
</dbReference>
<evidence type="ECO:0000313" key="16">
    <source>
        <dbReference type="Proteomes" id="UP000694411"/>
    </source>
</evidence>
<keyword evidence="16" id="KW-1185">Reference proteome</keyword>
<feature type="transmembrane region" description="Helical" evidence="13">
    <location>
        <begin position="43"/>
        <end position="67"/>
    </location>
</feature>
<dbReference type="InterPro" id="IPR008160">
    <property type="entry name" value="Collagen"/>
</dbReference>
<dbReference type="AlphaFoldDB" id="A0A8D2EBU0"/>
<keyword evidence="6 13" id="KW-1133">Transmembrane helix</keyword>
<proteinExistence type="predicted"/>
<dbReference type="PROSITE" id="PS00420">
    <property type="entry name" value="SRCR_1"/>
    <property type="match status" value="1"/>
</dbReference>
<name>A0A8D2EBU0_THEGE</name>
<dbReference type="FunFam" id="3.10.250.10:FF:000011">
    <property type="entry name" value="Scavenger receptor class A member 5"/>
    <property type="match status" value="1"/>
</dbReference>
<reference evidence="15" key="1">
    <citation type="submission" date="2025-08" db="UniProtKB">
        <authorList>
            <consortium name="Ensembl"/>
        </authorList>
    </citation>
    <scope>IDENTIFICATION</scope>
</reference>
<sequence>MRNKKILKEDELLSETQQAVFHQIAMEPFEINPKPKRRNGVNFSLAVVVIYLILLTAGAGLLVVQVLNLQERLRVLEMYLLNDTLSAEDSLPFSFLRSTHSGERLAQGASRLQVLQSQLTWVRVSHEHLLQRVDNFTQNPGLCLCSSSSGLQGHKGAMGMPGAPGPPGPPAEKGAKGAAGRDGATGTGLSILFAGTPGPQGEKGSKGDGGLVGPKGETGTKGDKGDLGLPGSKGDKGMKGDAGVMGPPGAQGSKGDSGRPGPPGLAGFPGAKGDPGQPGLQGVPGPPGAVGQPGAKGEPGSAGSRGLTGEILGPSSPYALCGVCCPGLPGSPGSPGAAGLKGNKGDTGSSGERGVKGEKGETGENAVSVRIVGSGNRGRAEVYYGGIWGTICDDEWHNSDATVFCRMLGYSRGRALYKVGAGTGQIWLDNVQCRGTESTLWNCSKNNWGSHDCSHEEDAGVECSI</sequence>
<dbReference type="Gene3D" id="3.10.250.10">
    <property type="entry name" value="SRCR-like domain"/>
    <property type="match status" value="1"/>
</dbReference>
<feature type="compositionally biased region" description="Low complexity" evidence="12">
    <location>
        <begin position="176"/>
        <end position="188"/>
    </location>
</feature>
<feature type="disulfide bond" evidence="11">
    <location>
        <begin position="433"/>
        <end position="443"/>
    </location>
</feature>
<feature type="region of interest" description="Disordered" evidence="12">
    <location>
        <begin position="153"/>
        <end position="310"/>
    </location>
</feature>
<dbReference type="PANTHER" id="PTHR19331:SF471">
    <property type="entry name" value="SRCR DOMAIN-CONTAINING PROTEIN"/>
    <property type="match status" value="1"/>
</dbReference>
<dbReference type="Pfam" id="PF01391">
    <property type="entry name" value="Collagen"/>
    <property type="match status" value="2"/>
</dbReference>
<keyword evidence="7 13" id="KW-0472">Membrane</keyword>
<evidence type="ECO:0000256" key="6">
    <source>
        <dbReference type="ARBA" id="ARBA00022989"/>
    </source>
</evidence>
<dbReference type="SUPFAM" id="SSF56487">
    <property type="entry name" value="SRCR-like"/>
    <property type="match status" value="1"/>
</dbReference>
<comment type="caution">
    <text evidence="11">Lacks conserved residue(s) required for the propagation of feature annotation.</text>
</comment>
<keyword evidence="8 11" id="KW-1015">Disulfide bond</keyword>
<accession>A0A8D2EBU0</accession>
<feature type="compositionally biased region" description="Low complexity" evidence="12">
    <location>
        <begin position="265"/>
        <end position="296"/>
    </location>
</feature>
<evidence type="ECO:0000256" key="12">
    <source>
        <dbReference type="SAM" id="MobiDB-lite"/>
    </source>
</evidence>
<evidence type="ECO:0000256" key="4">
    <source>
        <dbReference type="ARBA" id="ARBA00022737"/>
    </source>
</evidence>
<dbReference type="InterPro" id="IPR036772">
    <property type="entry name" value="SRCR-like_dom_sf"/>
</dbReference>
<keyword evidence="9" id="KW-0675">Receptor</keyword>
<feature type="region of interest" description="Disordered" evidence="12">
    <location>
        <begin position="335"/>
        <end position="363"/>
    </location>
</feature>
<feature type="compositionally biased region" description="Basic and acidic residues" evidence="12">
    <location>
        <begin position="353"/>
        <end position="362"/>
    </location>
</feature>
<evidence type="ECO:0000256" key="9">
    <source>
        <dbReference type="ARBA" id="ARBA00023170"/>
    </source>
</evidence>
<evidence type="ECO:0000256" key="1">
    <source>
        <dbReference type="ARBA" id="ARBA00004606"/>
    </source>
</evidence>
<reference evidence="15" key="2">
    <citation type="submission" date="2025-09" db="UniProtKB">
        <authorList>
            <consortium name="Ensembl"/>
        </authorList>
    </citation>
    <scope>IDENTIFICATION</scope>
</reference>
<evidence type="ECO:0000313" key="15">
    <source>
        <dbReference type="Ensembl" id="ENSTGEP00000003325.1"/>
    </source>
</evidence>
<evidence type="ECO:0000256" key="3">
    <source>
        <dbReference type="ARBA" id="ARBA00022729"/>
    </source>
</evidence>
<comment type="subcellular location">
    <subcellularLocation>
        <location evidence="1">Membrane</location>
        <topology evidence="1">Single-pass type II membrane protein</topology>
    </subcellularLocation>
</comment>
<keyword evidence="2 13" id="KW-0812">Transmembrane</keyword>
<dbReference type="SMART" id="SM00202">
    <property type="entry name" value="SR"/>
    <property type="match status" value="1"/>
</dbReference>
<keyword evidence="4" id="KW-0677">Repeat</keyword>
<keyword evidence="3" id="KW-0732">Signal</keyword>
<dbReference type="PANTHER" id="PTHR19331">
    <property type="entry name" value="SCAVENGER RECEPTOR DOMAIN-CONTAINING"/>
    <property type="match status" value="1"/>
</dbReference>
<dbReference type="Ensembl" id="ENSTGET00000004068.1">
    <property type="protein sequence ID" value="ENSTGEP00000003325.1"/>
    <property type="gene ID" value="ENSTGEG00000002827.1"/>
</dbReference>
<evidence type="ECO:0000256" key="2">
    <source>
        <dbReference type="ARBA" id="ARBA00022692"/>
    </source>
</evidence>
<organism evidence="15 16">
    <name type="scientific">Theropithecus gelada</name>
    <name type="common">Gelada baboon</name>
    <dbReference type="NCBI Taxonomy" id="9565"/>
    <lineage>
        <taxon>Eukaryota</taxon>
        <taxon>Metazoa</taxon>
        <taxon>Chordata</taxon>
        <taxon>Craniata</taxon>
        <taxon>Vertebrata</taxon>
        <taxon>Euteleostomi</taxon>
        <taxon>Mammalia</taxon>
        <taxon>Eutheria</taxon>
        <taxon>Euarchontoglires</taxon>
        <taxon>Primates</taxon>
        <taxon>Haplorrhini</taxon>
        <taxon>Catarrhini</taxon>
        <taxon>Cercopithecidae</taxon>
        <taxon>Cercopithecinae</taxon>
        <taxon>Theropithecus</taxon>
    </lineage>
</organism>
<keyword evidence="10" id="KW-0325">Glycoprotein</keyword>
<evidence type="ECO:0000256" key="13">
    <source>
        <dbReference type="SAM" id="Phobius"/>
    </source>
</evidence>
<evidence type="ECO:0000259" key="14">
    <source>
        <dbReference type="PROSITE" id="PS50287"/>
    </source>
</evidence>
<evidence type="ECO:0000256" key="8">
    <source>
        <dbReference type="ARBA" id="ARBA00023157"/>
    </source>
</evidence>
<dbReference type="PROSITE" id="PS50287">
    <property type="entry name" value="SRCR_2"/>
    <property type="match status" value="1"/>
</dbReference>
<dbReference type="GO" id="GO:0016020">
    <property type="term" value="C:membrane"/>
    <property type="evidence" value="ECO:0007669"/>
    <property type="project" value="UniProtKB-SubCell"/>
</dbReference>
<evidence type="ECO:0000256" key="10">
    <source>
        <dbReference type="ARBA" id="ARBA00023180"/>
    </source>
</evidence>
<dbReference type="InterPro" id="IPR001190">
    <property type="entry name" value="SRCR"/>
</dbReference>
<evidence type="ECO:0000256" key="5">
    <source>
        <dbReference type="ARBA" id="ARBA00022968"/>
    </source>
</evidence>
<feature type="domain" description="SRCR" evidence="14">
    <location>
        <begin position="369"/>
        <end position="464"/>
    </location>
</feature>
<keyword evidence="5" id="KW-0735">Signal-anchor</keyword>
<evidence type="ECO:0000256" key="11">
    <source>
        <dbReference type="PROSITE-ProRule" id="PRU00196"/>
    </source>
</evidence>
<evidence type="ECO:0000256" key="7">
    <source>
        <dbReference type="ARBA" id="ARBA00023136"/>
    </source>
</evidence>